<dbReference type="Proteomes" id="UP000324222">
    <property type="component" value="Unassembled WGS sequence"/>
</dbReference>
<comment type="caution">
    <text evidence="1">The sequence shown here is derived from an EMBL/GenBank/DDBJ whole genome shotgun (WGS) entry which is preliminary data.</text>
</comment>
<gene>
    <name evidence="1" type="ORF">E2C01_080749</name>
</gene>
<evidence type="ECO:0000313" key="1">
    <source>
        <dbReference type="EMBL" id="MPC85943.1"/>
    </source>
</evidence>
<dbReference type="EMBL" id="VSRR010070048">
    <property type="protein sequence ID" value="MPC85943.1"/>
    <property type="molecule type" value="Genomic_DNA"/>
</dbReference>
<sequence length="104" mass="11321">MTADRSPGHIVAASNNSAGHFLGRTSFDSFSDTSMNPGTKNTDWLQESLKAARENGLLLDERLTYFSWLRPVCVRSEEQLVVAGAVLPALRPSFGSGPTRGMHQ</sequence>
<proteinExistence type="predicted"/>
<keyword evidence="2" id="KW-1185">Reference proteome</keyword>
<dbReference type="AlphaFoldDB" id="A0A5B7IU79"/>
<accession>A0A5B7IU79</accession>
<evidence type="ECO:0000313" key="2">
    <source>
        <dbReference type="Proteomes" id="UP000324222"/>
    </source>
</evidence>
<organism evidence="1 2">
    <name type="scientific">Portunus trituberculatus</name>
    <name type="common">Swimming crab</name>
    <name type="synonym">Neptunus trituberculatus</name>
    <dbReference type="NCBI Taxonomy" id="210409"/>
    <lineage>
        <taxon>Eukaryota</taxon>
        <taxon>Metazoa</taxon>
        <taxon>Ecdysozoa</taxon>
        <taxon>Arthropoda</taxon>
        <taxon>Crustacea</taxon>
        <taxon>Multicrustacea</taxon>
        <taxon>Malacostraca</taxon>
        <taxon>Eumalacostraca</taxon>
        <taxon>Eucarida</taxon>
        <taxon>Decapoda</taxon>
        <taxon>Pleocyemata</taxon>
        <taxon>Brachyura</taxon>
        <taxon>Eubrachyura</taxon>
        <taxon>Portunoidea</taxon>
        <taxon>Portunidae</taxon>
        <taxon>Portuninae</taxon>
        <taxon>Portunus</taxon>
    </lineage>
</organism>
<reference evidence="1 2" key="1">
    <citation type="submission" date="2019-05" db="EMBL/GenBank/DDBJ databases">
        <title>Another draft genome of Portunus trituberculatus and its Hox gene families provides insights of decapod evolution.</title>
        <authorList>
            <person name="Jeong J.-H."/>
            <person name="Song I."/>
            <person name="Kim S."/>
            <person name="Choi T."/>
            <person name="Kim D."/>
            <person name="Ryu S."/>
            <person name="Kim W."/>
        </authorList>
    </citation>
    <scope>NUCLEOTIDE SEQUENCE [LARGE SCALE GENOMIC DNA]</scope>
    <source>
        <tissue evidence="1">Muscle</tissue>
    </source>
</reference>
<name>A0A5B7IU79_PORTR</name>
<protein>
    <submittedName>
        <fullName evidence="1">Uncharacterized protein</fullName>
    </submittedName>
</protein>